<evidence type="ECO:0000256" key="1">
    <source>
        <dbReference type="ARBA" id="ARBA00022801"/>
    </source>
</evidence>
<comment type="caution">
    <text evidence="5">The sequence shown here is derived from an EMBL/GenBank/DDBJ whole genome shotgun (WGS) entry which is preliminary data.</text>
</comment>
<dbReference type="InterPro" id="IPR001547">
    <property type="entry name" value="Glyco_hydro_5"/>
</dbReference>
<dbReference type="InterPro" id="IPR017853">
    <property type="entry name" value="GH"/>
</dbReference>
<feature type="domain" description="Glycoside hydrolase family 5" evidence="4">
    <location>
        <begin position="51"/>
        <end position="296"/>
    </location>
</feature>
<dbReference type="SUPFAM" id="SSF51445">
    <property type="entry name" value="(Trans)glycosidases"/>
    <property type="match status" value="1"/>
</dbReference>
<dbReference type="PROSITE" id="PS00659">
    <property type="entry name" value="GLYCOSYL_HYDROL_F5"/>
    <property type="match status" value="1"/>
</dbReference>
<gene>
    <name evidence="5" type="ORF">HPE63_04580</name>
</gene>
<dbReference type="Gene3D" id="3.20.20.80">
    <property type="entry name" value="Glycosidases"/>
    <property type="match status" value="1"/>
</dbReference>
<proteinExistence type="inferred from homology"/>
<reference evidence="5 6" key="1">
    <citation type="submission" date="2020-05" db="EMBL/GenBank/DDBJ databases">
        <title>The draft genome sequence of Maribacter arenosus CAU 1321.</title>
        <authorList>
            <person name="Mu L."/>
        </authorList>
    </citation>
    <scope>NUCLEOTIDE SEQUENCE [LARGE SCALE GENOMIC DNA]</scope>
    <source>
        <strain evidence="5 6">CAU 1321</strain>
    </source>
</reference>
<evidence type="ECO:0000259" key="4">
    <source>
        <dbReference type="Pfam" id="PF00150"/>
    </source>
</evidence>
<dbReference type="PANTHER" id="PTHR34142:SF1">
    <property type="entry name" value="GLYCOSIDE HYDROLASE FAMILY 5 DOMAIN-CONTAINING PROTEIN"/>
    <property type="match status" value="1"/>
</dbReference>
<keyword evidence="1 3" id="KW-0378">Hydrolase</keyword>
<evidence type="ECO:0000256" key="2">
    <source>
        <dbReference type="ARBA" id="ARBA00023295"/>
    </source>
</evidence>
<dbReference type="RefSeq" id="WP_188313034.1">
    <property type="nucleotide sequence ID" value="NZ_JABTCG010000001.1"/>
</dbReference>
<keyword evidence="6" id="KW-1185">Reference proteome</keyword>
<accession>A0ABR7V8K4</accession>
<dbReference type="InterPro" id="IPR018087">
    <property type="entry name" value="Glyco_hydro_5_CS"/>
</dbReference>
<organism evidence="5 6">
    <name type="scientific">Maribacter arenosus</name>
    <dbReference type="NCBI Taxonomy" id="1854708"/>
    <lineage>
        <taxon>Bacteria</taxon>
        <taxon>Pseudomonadati</taxon>
        <taxon>Bacteroidota</taxon>
        <taxon>Flavobacteriia</taxon>
        <taxon>Flavobacteriales</taxon>
        <taxon>Flavobacteriaceae</taxon>
        <taxon>Maribacter</taxon>
    </lineage>
</organism>
<dbReference type="PROSITE" id="PS51257">
    <property type="entry name" value="PROKAR_LIPOPROTEIN"/>
    <property type="match status" value="1"/>
</dbReference>
<protein>
    <submittedName>
        <fullName evidence="5">Glycoside hydrolase family 5 protein</fullName>
    </submittedName>
</protein>
<dbReference type="Pfam" id="PF00150">
    <property type="entry name" value="Cellulase"/>
    <property type="match status" value="1"/>
</dbReference>
<evidence type="ECO:0000313" key="5">
    <source>
        <dbReference type="EMBL" id="MBD0849937.1"/>
    </source>
</evidence>
<evidence type="ECO:0000256" key="3">
    <source>
        <dbReference type="RuleBase" id="RU361153"/>
    </source>
</evidence>
<dbReference type="EMBL" id="JABTCG010000001">
    <property type="protein sequence ID" value="MBD0849937.1"/>
    <property type="molecule type" value="Genomic_DNA"/>
</dbReference>
<sequence>MKNRFFFLIFFLGAMVTGSCSKPKTTPEQEVVPTSIVETHGQLSIEGNKILDEEGNPIQLRGMSLFWSQWMGQYYTKEVVQWLKRDWQCTVVRASMGVDEDGGYLFNKEVEKAKIFTVIDAAIAEGIYVIVDWHSHHAEDFTEEAKTFFSEVAQKYGDKPNLIYEIYNEPLENVSWNEVLKPYHERVIGAIREHDVDNIVICGTPSWSQRVDAVIGNAVEDKNVAYALHYYAASHKEELRSLAQQALDANLALFVTEFGVTEYTGDGYVDVAETNSWWDFLDDHQISWCNWSIADKEENSAALLPRASAMGGWKASEITPAGLLVRDELKAKNPNYDD</sequence>
<name>A0ABR7V8K4_9FLAO</name>
<evidence type="ECO:0000313" key="6">
    <source>
        <dbReference type="Proteomes" id="UP000598350"/>
    </source>
</evidence>
<dbReference type="GO" id="GO:0016787">
    <property type="term" value="F:hydrolase activity"/>
    <property type="evidence" value="ECO:0007669"/>
    <property type="project" value="UniProtKB-KW"/>
</dbReference>
<comment type="similarity">
    <text evidence="3">Belongs to the glycosyl hydrolase 5 (cellulase A) family.</text>
</comment>
<keyword evidence="2 3" id="KW-0326">Glycosidase</keyword>
<dbReference type="PANTHER" id="PTHR34142">
    <property type="entry name" value="ENDO-BETA-1,4-GLUCANASE A"/>
    <property type="match status" value="1"/>
</dbReference>
<dbReference type="Proteomes" id="UP000598350">
    <property type="component" value="Unassembled WGS sequence"/>
</dbReference>